<evidence type="ECO:0000313" key="3">
    <source>
        <dbReference type="Proteomes" id="UP000216913"/>
    </source>
</evidence>
<dbReference type="InterPro" id="IPR027417">
    <property type="entry name" value="P-loop_NTPase"/>
</dbReference>
<evidence type="ECO:0000313" key="2">
    <source>
        <dbReference type="EMBL" id="OZI42704.1"/>
    </source>
</evidence>
<feature type="domain" description="Molybdopterin-guanine dinucleotide biosynthesis protein B (MobB)" evidence="1">
    <location>
        <begin position="4"/>
        <end position="136"/>
    </location>
</feature>
<dbReference type="PANTHER" id="PTHR40072:SF1">
    <property type="entry name" value="MOLYBDOPTERIN-GUANINE DINUCLEOTIDE BIOSYNTHESIS ADAPTER PROTEIN"/>
    <property type="match status" value="1"/>
</dbReference>
<sequence length="182" mass="19394">MQHVLGIAGRSGSGKTTLIEAMLPLLQGWGIRTSVIKHSHHDFPIEPAGKDSARFRAAGAEEVMVASPYRIALVHELRGQGEPALEDQLARLAPVDLVLVEGFKNADIPRIEVHRPALGLPPLYPHDAGFIAVASDTMLPTTLPVLPLSDPARIALFVCASLGLLRHDRSAAATTLESLSPA</sequence>
<dbReference type="NCBIfam" id="TIGR00176">
    <property type="entry name" value="mobB"/>
    <property type="match status" value="1"/>
</dbReference>
<keyword evidence="3" id="KW-1185">Reference proteome</keyword>
<dbReference type="SUPFAM" id="SSF52540">
    <property type="entry name" value="P-loop containing nucleoside triphosphate hydrolases"/>
    <property type="match status" value="1"/>
</dbReference>
<dbReference type="Proteomes" id="UP000216913">
    <property type="component" value="Unassembled WGS sequence"/>
</dbReference>
<gene>
    <name evidence="2" type="ORF">CAL25_23675</name>
</gene>
<dbReference type="OrthoDB" id="9804758at2"/>
<comment type="caution">
    <text evidence="2">The sequence shown here is derived from an EMBL/GenBank/DDBJ whole genome shotgun (WGS) entry which is preliminary data.</text>
</comment>
<dbReference type="InterPro" id="IPR052539">
    <property type="entry name" value="MGD_biosynthesis_adapter"/>
</dbReference>
<reference evidence="2 3" key="1">
    <citation type="submission" date="2017-05" db="EMBL/GenBank/DDBJ databases">
        <title>Complete and WGS of Bordetella genogroups.</title>
        <authorList>
            <person name="Spilker T."/>
            <person name="LiPuma J."/>
        </authorList>
    </citation>
    <scope>NUCLEOTIDE SEQUENCE [LARGE SCALE GENOMIC DNA]</scope>
    <source>
        <strain evidence="2 3">AU10456</strain>
    </source>
</reference>
<dbReference type="EMBL" id="NEVP01000017">
    <property type="protein sequence ID" value="OZI42704.1"/>
    <property type="molecule type" value="Genomic_DNA"/>
</dbReference>
<name>A0A261SZA9_9BORD</name>
<accession>A0A261SZA9</accession>
<organism evidence="2 3">
    <name type="scientific">Bordetella genomosp. 5</name>
    <dbReference type="NCBI Taxonomy" id="1395608"/>
    <lineage>
        <taxon>Bacteria</taxon>
        <taxon>Pseudomonadati</taxon>
        <taxon>Pseudomonadota</taxon>
        <taxon>Betaproteobacteria</taxon>
        <taxon>Burkholderiales</taxon>
        <taxon>Alcaligenaceae</taxon>
        <taxon>Bordetella</taxon>
    </lineage>
</organism>
<dbReference type="InterPro" id="IPR004435">
    <property type="entry name" value="MobB_dom"/>
</dbReference>
<dbReference type="Gene3D" id="3.40.50.300">
    <property type="entry name" value="P-loop containing nucleotide triphosphate hydrolases"/>
    <property type="match status" value="1"/>
</dbReference>
<dbReference type="Pfam" id="PF03205">
    <property type="entry name" value="MobB"/>
    <property type="match status" value="1"/>
</dbReference>
<protein>
    <submittedName>
        <fullName evidence="2">Molybdopterin-guanine dinucleotide biosynthesis protein B</fullName>
    </submittedName>
</protein>
<evidence type="ECO:0000259" key="1">
    <source>
        <dbReference type="Pfam" id="PF03205"/>
    </source>
</evidence>
<dbReference type="GO" id="GO:0005525">
    <property type="term" value="F:GTP binding"/>
    <property type="evidence" value="ECO:0007669"/>
    <property type="project" value="InterPro"/>
</dbReference>
<dbReference type="PANTHER" id="PTHR40072">
    <property type="entry name" value="MOLYBDOPTERIN-GUANINE DINUCLEOTIDE BIOSYNTHESIS ADAPTER PROTEIN-RELATED"/>
    <property type="match status" value="1"/>
</dbReference>
<dbReference type="AlphaFoldDB" id="A0A261SZA9"/>
<proteinExistence type="predicted"/>
<dbReference type="RefSeq" id="WP_094804530.1">
    <property type="nucleotide sequence ID" value="NZ_NEVN01000013.1"/>
</dbReference>
<dbReference type="GO" id="GO:0006777">
    <property type="term" value="P:Mo-molybdopterin cofactor biosynthetic process"/>
    <property type="evidence" value="ECO:0007669"/>
    <property type="project" value="InterPro"/>
</dbReference>
<dbReference type="CDD" id="cd03116">
    <property type="entry name" value="MobB"/>
    <property type="match status" value="1"/>
</dbReference>